<reference evidence="1" key="1">
    <citation type="submission" date="2019-04" db="EMBL/GenBank/DDBJ databases">
        <title>Microbes associate with the intestines of laboratory mice.</title>
        <authorList>
            <person name="Navarre W."/>
            <person name="Wong E."/>
            <person name="Huang K."/>
            <person name="Tropini C."/>
            <person name="Ng K."/>
            <person name="Yu B."/>
        </authorList>
    </citation>
    <scope>NUCLEOTIDE SEQUENCE</scope>
    <source>
        <strain evidence="1">NM72_1-8</strain>
    </source>
</reference>
<dbReference type="Proteomes" id="UP000307720">
    <property type="component" value="Unassembled WGS sequence"/>
</dbReference>
<comment type="caution">
    <text evidence="1">The sequence shown here is derived from an EMBL/GenBank/DDBJ whole genome shotgun (WGS) entry which is preliminary data.</text>
</comment>
<sequence length="298" mass="35766">MYLGVGIFIIICIFFFYLRFYRKPCAIRKVCCLCMKEKCCILSDLITPFGYAYDEQQDIFTSRIDAWQRHYGYCTLFDATAPFFQMVFDCEPVYFNYKGCTWMIEFWKGQYGINTGCEVGVYKADRLLRPSERKHTLFYGVSGCEMLPLEIRLCKNGRPLFALSKCHWWLTGFCMGMFSKPRELQLTVSITFPNCDMMHAFTEALQENGYCQNTFCIEDHTVTLFFDIPESPQPCRHFRLRRAIAQCMNRLFCWIYRRITRPFCKNIDRLLYLYYFLPFAFRKMITIRKPRKRRRTMR</sequence>
<evidence type="ECO:0000313" key="2">
    <source>
        <dbReference type="Proteomes" id="UP000307720"/>
    </source>
</evidence>
<evidence type="ECO:0000313" key="1">
    <source>
        <dbReference type="EMBL" id="TGX97458.1"/>
    </source>
</evidence>
<accession>A0AC61QXL9</accession>
<proteinExistence type="predicted"/>
<gene>
    <name evidence="1" type="ORF">E5357_12440</name>
</gene>
<keyword evidence="2" id="KW-1185">Reference proteome</keyword>
<name>A0AC61QXL9_9FIRM</name>
<organism evidence="1 2">
    <name type="scientific">Hominisplanchenecus murintestinalis</name>
    <dbReference type="NCBI Taxonomy" id="2941517"/>
    <lineage>
        <taxon>Bacteria</taxon>
        <taxon>Bacillati</taxon>
        <taxon>Bacillota</taxon>
        <taxon>Clostridia</taxon>
        <taxon>Lachnospirales</taxon>
        <taxon>Lachnospiraceae</taxon>
        <taxon>Hominisplanchenecus</taxon>
    </lineage>
</organism>
<dbReference type="EMBL" id="SRZB01000031">
    <property type="protein sequence ID" value="TGX97458.1"/>
    <property type="molecule type" value="Genomic_DNA"/>
</dbReference>
<protein>
    <submittedName>
        <fullName evidence="1">DUF4474 domain-containing protein</fullName>
    </submittedName>
</protein>